<evidence type="ECO:0000256" key="5">
    <source>
        <dbReference type="ARBA" id="ARBA00022679"/>
    </source>
</evidence>
<feature type="chain" id="PRO_5019486797" description="starch synthase" evidence="7">
    <location>
        <begin position="27"/>
        <end position="278"/>
    </location>
</feature>
<dbReference type="Proteomes" id="UP000288805">
    <property type="component" value="Unassembled WGS sequence"/>
</dbReference>
<gene>
    <name evidence="9" type="primary">glgA</name>
    <name evidence="9" type="ORF">CK203_115691</name>
</gene>
<evidence type="ECO:0000256" key="7">
    <source>
        <dbReference type="SAM" id="SignalP"/>
    </source>
</evidence>
<evidence type="ECO:0000256" key="6">
    <source>
        <dbReference type="ARBA" id="ARBA00022922"/>
    </source>
</evidence>
<comment type="pathway">
    <text evidence="2">Glycan biosynthesis; starch biosynthesis.</text>
</comment>
<dbReference type="GO" id="GO:0019252">
    <property type="term" value="P:starch biosynthetic process"/>
    <property type="evidence" value="ECO:0007669"/>
    <property type="project" value="UniProtKB-UniPathway"/>
</dbReference>
<keyword evidence="4" id="KW-0328">Glycosyltransferase</keyword>
<feature type="domain" description="Starch synthase catalytic" evidence="8">
    <location>
        <begin position="32"/>
        <end position="187"/>
    </location>
</feature>
<keyword evidence="5" id="KW-0808">Transferase</keyword>
<proteinExistence type="predicted"/>
<evidence type="ECO:0000313" key="9">
    <source>
        <dbReference type="EMBL" id="RVW19806.1"/>
    </source>
</evidence>
<reference evidence="9 10" key="1">
    <citation type="journal article" date="2018" name="PLoS Genet.">
        <title>Population sequencing reveals clonal diversity and ancestral inbreeding in the grapevine cultivar Chardonnay.</title>
        <authorList>
            <person name="Roach M.J."/>
            <person name="Johnson D.L."/>
            <person name="Bohlmann J."/>
            <person name="van Vuuren H.J."/>
            <person name="Jones S.J."/>
            <person name="Pretorius I.S."/>
            <person name="Schmidt S.A."/>
            <person name="Borneman A.R."/>
        </authorList>
    </citation>
    <scope>NUCLEOTIDE SEQUENCE [LARGE SCALE GENOMIC DNA]</scope>
    <source>
        <strain evidence="10">cv. Chardonnay</strain>
        <tissue evidence="9">Leaf</tissue>
    </source>
</reference>
<dbReference type="Pfam" id="PF08323">
    <property type="entry name" value="Glyco_transf_5"/>
    <property type="match status" value="1"/>
</dbReference>
<feature type="signal peptide" evidence="7">
    <location>
        <begin position="1"/>
        <end position="26"/>
    </location>
</feature>
<comment type="caution">
    <text evidence="9">The sequence shown here is derived from an EMBL/GenBank/DDBJ whole genome shotgun (WGS) entry which is preliminary data.</text>
</comment>
<dbReference type="UniPathway" id="UPA00152"/>
<comment type="catalytic activity">
    <reaction evidence="1">
        <text>[(1-&gt;4)-alpha-D-glucosyl](n) + ADP-alpha-D-glucose = [(1-&gt;4)-alpha-D-glucosyl](n+1) + ADP + H(+)</text>
        <dbReference type="Rhea" id="RHEA:18189"/>
        <dbReference type="Rhea" id="RHEA-COMP:9584"/>
        <dbReference type="Rhea" id="RHEA-COMP:9587"/>
        <dbReference type="ChEBI" id="CHEBI:15378"/>
        <dbReference type="ChEBI" id="CHEBI:15444"/>
        <dbReference type="ChEBI" id="CHEBI:57498"/>
        <dbReference type="ChEBI" id="CHEBI:456216"/>
        <dbReference type="EC" id="2.4.1.21"/>
    </reaction>
</comment>
<dbReference type="GO" id="GO:0009011">
    <property type="term" value="F:alpha-1,4-glucan glucosyltransferase (ADP-glucose donor) activity"/>
    <property type="evidence" value="ECO:0007669"/>
    <property type="project" value="UniProtKB-EC"/>
</dbReference>
<dbReference type="PANTHER" id="PTHR46083:SF1">
    <property type="entry name" value="GLYCOGEN SYNTHASE 2-RELATED"/>
    <property type="match status" value="1"/>
</dbReference>
<keyword evidence="7" id="KW-0732">Signal</keyword>
<dbReference type="PANTHER" id="PTHR46083">
    <property type="match status" value="1"/>
</dbReference>
<evidence type="ECO:0000256" key="1">
    <source>
        <dbReference type="ARBA" id="ARBA00001478"/>
    </source>
</evidence>
<sequence>MISEVNYGRKCIVLILLFVIKVGKKAITSEQVTGTQPDIIHIHEWQTGSLPLLYWDMYHYLSLKKPRIVLTIHNMEHYGECCKEELSKCGLDGSIYATLDKDGALDFQMNVAGLKGMEKDECERALKKEVFENKLEEFKDQTLTFAIKWSSSMNFFNVQAVDDRTIGHNPERLSLLKGGIVYSNVVTKTKASLELERFPYQSGDFLEYLTLTDDGHHVVSGMASKNLGWQGECCKKATTQKILMGVGGFNINTVSPTYLKETLCSGWLASTLILNRDK</sequence>
<evidence type="ECO:0000256" key="2">
    <source>
        <dbReference type="ARBA" id="ARBA00004727"/>
    </source>
</evidence>
<dbReference type="AlphaFoldDB" id="A0A438CA62"/>
<evidence type="ECO:0000259" key="8">
    <source>
        <dbReference type="Pfam" id="PF08323"/>
    </source>
</evidence>
<organism evidence="9 10">
    <name type="scientific">Vitis vinifera</name>
    <name type="common">Grape</name>
    <dbReference type="NCBI Taxonomy" id="29760"/>
    <lineage>
        <taxon>Eukaryota</taxon>
        <taxon>Viridiplantae</taxon>
        <taxon>Streptophyta</taxon>
        <taxon>Embryophyta</taxon>
        <taxon>Tracheophyta</taxon>
        <taxon>Spermatophyta</taxon>
        <taxon>Magnoliopsida</taxon>
        <taxon>eudicotyledons</taxon>
        <taxon>Gunneridae</taxon>
        <taxon>Pentapetalae</taxon>
        <taxon>rosids</taxon>
        <taxon>Vitales</taxon>
        <taxon>Vitaceae</taxon>
        <taxon>Viteae</taxon>
        <taxon>Vitis</taxon>
    </lineage>
</organism>
<evidence type="ECO:0000256" key="3">
    <source>
        <dbReference type="ARBA" id="ARBA00012588"/>
    </source>
</evidence>
<evidence type="ECO:0000256" key="4">
    <source>
        <dbReference type="ARBA" id="ARBA00022676"/>
    </source>
</evidence>
<dbReference type="SUPFAM" id="SSF53756">
    <property type="entry name" value="UDP-Glycosyltransferase/glycogen phosphorylase"/>
    <property type="match status" value="1"/>
</dbReference>
<accession>A0A438CA62</accession>
<keyword evidence="6" id="KW-0750">Starch biosynthesis</keyword>
<dbReference type="InterPro" id="IPR013534">
    <property type="entry name" value="Starch_synth_cat_dom"/>
</dbReference>
<dbReference type="EC" id="2.4.1.21" evidence="3"/>
<dbReference type="Gene3D" id="3.40.50.2000">
    <property type="entry name" value="Glycogen Phosphorylase B"/>
    <property type="match status" value="1"/>
</dbReference>
<name>A0A438CA62_VITVI</name>
<protein>
    <recommendedName>
        <fullName evidence="3">starch synthase</fullName>
        <ecNumber evidence="3">2.4.1.21</ecNumber>
    </recommendedName>
</protein>
<dbReference type="EMBL" id="QGNW01002433">
    <property type="protein sequence ID" value="RVW19806.1"/>
    <property type="molecule type" value="Genomic_DNA"/>
</dbReference>
<evidence type="ECO:0000313" key="10">
    <source>
        <dbReference type="Proteomes" id="UP000288805"/>
    </source>
</evidence>